<keyword evidence="1" id="KW-0812">Transmembrane</keyword>
<evidence type="ECO:0000313" key="3">
    <source>
        <dbReference type="Proteomes" id="UP000193200"/>
    </source>
</evidence>
<name>A0A1Y5TZK5_9PROT</name>
<dbReference type="OrthoDB" id="8456606at2"/>
<keyword evidence="3" id="KW-1185">Reference proteome</keyword>
<reference evidence="2 3" key="1">
    <citation type="submission" date="2017-03" db="EMBL/GenBank/DDBJ databases">
        <authorList>
            <person name="Afonso C.L."/>
            <person name="Miller P.J."/>
            <person name="Scott M.A."/>
            <person name="Spackman E."/>
            <person name="Goraichik I."/>
            <person name="Dimitrov K.M."/>
            <person name="Suarez D.L."/>
            <person name="Swayne D.E."/>
        </authorList>
    </citation>
    <scope>NUCLEOTIDE SEQUENCE [LARGE SCALE GENOMIC DNA]</scope>
    <source>
        <strain evidence="2 3">CECT 7691</strain>
    </source>
</reference>
<keyword evidence="2" id="KW-0282">Flagellum</keyword>
<accession>A0A1Y5TZK5</accession>
<dbReference type="PANTHER" id="PTHR38766:SF1">
    <property type="entry name" value="FLAGELLAR PROTEIN FLIO"/>
    <property type="match status" value="1"/>
</dbReference>
<keyword evidence="1" id="KW-0472">Membrane</keyword>
<keyword evidence="2" id="KW-0966">Cell projection</keyword>
<evidence type="ECO:0000313" key="2">
    <source>
        <dbReference type="EMBL" id="SLN76809.1"/>
    </source>
</evidence>
<protein>
    <submittedName>
        <fullName evidence="2">Flagellar biosynthesis protein FliO</fullName>
    </submittedName>
</protein>
<dbReference type="InterPro" id="IPR052205">
    <property type="entry name" value="FliO/MopB"/>
</dbReference>
<gene>
    <name evidence="2" type="ORF">OCH7691_04194</name>
</gene>
<keyword evidence="2" id="KW-0969">Cilium</keyword>
<organism evidence="2 3">
    <name type="scientific">Oceanibacterium hippocampi</name>
    <dbReference type="NCBI Taxonomy" id="745714"/>
    <lineage>
        <taxon>Bacteria</taxon>
        <taxon>Pseudomonadati</taxon>
        <taxon>Pseudomonadota</taxon>
        <taxon>Alphaproteobacteria</taxon>
        <taxon>Sneathiellales</taxon>
        <taxon>Sneathiellaceae</taxon>
        <taxon>Oceanibacterium</taxon>
    </lineage>
</organism>
<proteinExistence type="predicted"/>
<sequence>MEAISLIQYFVALVVVLGLIGLLAWAGKRFGMAPRISRPGGVRRLSVVDVTTIDAKRRLILVQRDDVQHLLLIGGENDLVVESGIARAEPARIREIAS</sequence>
<keyword evidence="1" id="KW-1133">Transmembrane helix</keyword>
<dbReference type="InParanoid" id="A0A1Y5TZK5"/>
<dbReference type="RefSeq" id="WP_085885534.1">
    <property type="nucleotide sequence ID" value="NZ_FWFR01000005.1"/>
</dbReference>
<dbReference type="AlphaFoldDB" id="A0A1Y5TZK5"/>
<evidence type="ECO:0000256" key="1">
    <source>
        <dbReference type="SAM" id="Phobius"/>
    </source>
</evidence>
<dbReference type="PANTHER" id="PTHR38766">
    <property type="entry name" value="FLAGELLAR PROTEIN FLIO"/>
    <property type="match status" value="1"/>
</dbReference>
<dbReference type="Proteomes" id="UP000193200">
    <property type="component" value="Unassembled WGS sequence"/>
</dbReference>
<dbReference type="EMBL" id="FWFR01000005">
    <property type="protein sequence ID" value="SLN76809.1"/>
    <property type="molecule type" value="Genomic_DNA"/>
</dbReference>
<feature type="transmembrane region" description="Helical" evidence="1">
    <location>
        <begin position="6"/>
        <end position="26"/>
    </location>
</feature>